<dbReference type="InterPro" id="IPR004330">
    <property type="entry name" value="FAR1_DNA_bnd_dom"/>
</dbReference>
<feature type="domain" description="FAR1" evidence="1">
    <location>
        <begin position="3"/>
        <end position="67"/>
    </location>
</feature>
<dbReference type="OrthoDB" id="1737642at2759"/>
<reference evidence="2" key="1">
    <citation type="submission" date="2019-11" db="EMBL/GenBank/DDBJ databases">
        <authorList>
            <person name="Liu Y."/>
            <person name="Hou J."/>
            <person name="Li T.-Q."/>
            <person name="Guan C.-H."/>
            <person name="Wu X."/>
            <person name="Wu H.-Z."/>
            <person name="Ling F."/>
            <person name="Zhang R."/>
            <person name="Shi X.-G."/>
            <person name="Ren J.-P."/>
            <person name="Chen E.-F."/>
            <person name="Sun J.-M."/>
        </authorList>
    </citation>
    <scope>NUCLEOTIDE SEQUENCE</scope>
    <source>
        <strain evidence="2">Adult_tree_wgs_1</strain>
        <tissue evidence="2">Leaves</tissue>
    </source>
</reference>
<name>A0A834G8F4_RHOSS</name>
<dbReference type="EMBL" id="WJXA01000011">
    <property type="protein sequence ID" value="KAF7126636.1"/>
    <property type="molecule type" value="Genomic_DNA"/>
</dbReference>
<evidence type="ECO:0000259" key="1">
    <source>
        <dbReference type="Pfam" id="PF03101"/>
    </source>
</evidence>
<dbReference type="AlphaFoldDB" id="A0A834G8F4"/>
<comment type="caution">
    <text evidence="2">The sequence shown here is derived from an EMBL/GenBank/DDBJ whole genome shotgun (WGS) entry which is preliminary data.</text>
</comment>
<keyword evidence="3" id="KW-1185">Reference proteome</keyword>
<evidence type="ECO:0000313" key="2">
    <source>
        <dbReference type="EMBL" id="KAF7126636.1"/>
    </source>
</evidence>
<organism evidence="2 3">
    <name type="scientific">Rhododendron simsii</name>
    <name type="common">Sims's rhododendron</name>
    <dbReference type="NCBI Taxonomy" id="118357"/>
    <lineage>
        <taxon>Eukaryota</taxon>
        <taxon>Viridiplantae</taxon>
        <taxon>Streptophyta</taxon>
        <taxon>Embryophyta</taxon>
        <taxon>Tracheophyta</taxon>
        <taxon>Spermatophyta</taxon>
        <taxon>Magnoliopsida</taxon>
        <taxon>eudicotyledons</taxon>
        <taxon>Gunneridae</taxon>
        <taxon>Pentapetalae</taxon>
        <taxon>asterids</taxon>
        <taxon>Ericales</taxon>
        <taxon>Ericaceae</taxon>
        <taxon>Ericoideae</taxon>
        <taxon>Rhodoreae</taxon>
        <taxon>Rhododendron</taxon>
    </lineage>
</organism>
<sequence>MDKNGETIRKDYVCFKEGERRISKATTTRCRGLTREKCGAKLVVVRARSGEGFVVSNFVEGHSHPLTTPRKTHLLKSHRRIFDAQKSLTQHLTAVNVPPHQQMSILELQTGGLENVGFLPRDLYNKNMDERNCVDGYNANMFSTKNKALFFSFSTVGNDCDEDVVLDEVETPP</sequence>
<evidence type="ECO:0000313" key="3">
    <source>
        <dbReference type="Proteomes" id="UP000626092"/>
    </source>
</evidence>
<accession>A0A834G8F4</accession>
<dbReference type="Pfam" id="PF03101">
    <property type="entry name" value="FAR1"/>
    <property type="match status" value="1"/>
</dbReference>
<protein>
    <recommendedName>
        <fullName evidence="1">FAR1 domain-containing protein</fullName>
    </recommendedName>
</protein>
<dbReference type="PANTHER" id="PTHR47718">
    <property type="entry name" value="OS01G0519700 PROTEIN"/>
    <property type="match status" value="1"/>
</dbReference>
<dbReference type="Proteomes" id="UP000626092">
    <property type="component" value="Unassembled WGS sequence"/>
</dbReference>
<gene>
    <name evidence="2" type="ORF">RHSIM_Rhsim11G0066300</name>
</gene>
<dbReference type="PANTHER" id="PTHR47718:SF7">
    <property type="entry name" value="PROTEIN FAR1-RELATED SEQUENCE"/>
    <property type="match status" value="1"/>
</dbReference>
<proteinExistence type="predicted"/>